<comment type="caution">
    <text evidence="1">The sequence shown here is derived from an EMBL/GenBank/DDBJ whole genome shotgun (WGS) entry which is preliminary data.</text>
</comment>
<evidence type="ECO:0000313" key="1">
    <source>
        <dbReference type="EMBL" id="MED6261424.1"/>
    </source>
</evidence>
<proteinExistence type="predicted"/>
<protein>
    <submittedName>
        <fullName evidence="1">Uncharacterized protein</fullName>
    </submittedName>
</protein>
<dbReference type="EMBL" id="JAHUTI010090064">
    <property type="protein sequence ID" value="MED6261424.1"/>
    <property type="molecule type" value="Genomic_DNA"/>
</dbReference>
<gene>
    <name evidence="1" type="ORF">ATANTOWER_005047</name>
</gene>
<reference evidence="1 2" key="1">
    <citation type="submission" date="2021-07" db="EMBL/GenBank/DDBJ databases">
        <authorList>
            <person name="Palmer J.M."/>
        </authorList>
    </citation>
    <scope>NUCLEOTIDE SEQUENCE [LARGE SCALE GENOMIC DNA]</scope>
    <source>
        <strain evidence="1 2">AT_MEX2019</strain>
        <tissue evidence="1">Muscle</tissue>
    </source>
</reference>
<sequence>MRGFIPGRFTPGVQVGKSVGSVGERAGWRAQLVQEREFVGSKQGVWHWWELQSEMPVLGLSGGLWSSRDGDGFQNVDSLQDLKVAAEITFRQAEQSLTGH</sequence>
<dbReference type="Proteomes" id="UP001345963">
    <property type="component" value="Unassembled WGS sequence"/>
</dbReference>
<accession>A0ABU7CFP5</accession>
<organism evidence="1 2">
    <name type="scientific">Ataeniobius toweri</name>
    <dbReference type="NCBI Taxonomy" id="208326"/>
    <lineage>
        <taxon>Eukaryota</taxon>
        <taxon>Metazoa</taxon>
        <taxon>Chordata</taxon>
        <taxon>Craniata</taxon>
        <taxon>Vertebrata</taxon>
        <taxon>Euteleostomi</taxon>
        <taxon>Actinopterygii</taxon>
        <taxon>Neopterygii</taxon>
        <taxon>Teleostei</taxon>
        <taxon>Neoteleostei</taxon>
        <taxon>Acanthomorphata</taxon>
        <taxon>Ovalentaria</taxon>
        <taxon>Atherinomorphae</taxon>
        <taxon>Cyprinodontiformes</taxon>
        <taxon>Goodeidae</taxon>
        <taxon>Ataeniobius</taxon>
    </lineage>
</organism>
<name>A0ABU7CFP5_9TELE</name>
<evidence type="ECO:0000313" key="2">
    <source>
        <dbReference type="Proteomes" id="UP001345963"/>
    </source>
</evidence>
<keyword evidence="2" id="KW-1185">Reference proteome</keyword>